<evidence type="ECO:0000313" key="2">
    <source>
        <dbReference type="Proteomes" id="UP000053201"/>
    </source>
</evidence>
<gene>
    <name evidence="1" type="ORF">SPPG_00706</name>
</gene>
<dbReference type="Proteomes" id="UP000053201">
    <property type="component" value="Unassembled WGS sequence"/>
</dbReference>
<dbReference type="AlphaFoldDB" id="A0A0L0HVB5"/>
<protein>
    <submittedName>
        <fullName evidence="1">Uncharacterized protein</fullName>
    </submittedName>
</protein>
<dbReference type="EMBL" id="KQ257450">
    <property type="protein sequence ID" value="KND05027.1"/>
    <property type="molecule type" value="Genomic_DNA"/>
</dbReference>
<proteinExistence type="predicted"/>
<name>A0A0L0HVB5_SPIPD</name>
<reference evidence="1 2" key="1">
    <citation type="submission" date="2009-08" db="EMBL/GenBank/DDBJ databases">
        <title>The Genome Sequence of Spizellomyces punctatus strain DAOM BR117.</title>
        <authorList>
            <consortium name="The Broad Institute Genome Sequencing Platform"/>
            <person name="Russ C."/>
            <person name="Cuomo C."/>
            <person name="Shea T."/>
            <person name="Young S.K."/>
            <person name="Zeng Q."/>
            <person name="Koehrsen M."/>
            <person name="Haas B."/>
            <person name="Borodovsky M."/>
            <person name="Guigo R."/>
            <person name="Alvarado L."/>
            <person name="Berlin A."/>
            <person name="Bochicchio J."/>
            <person name="Borenstein D."/>
            <person name="Chapman S."/>
            <person name="Chen Z."/>
            <person name="Engels R."/>
            <person name="Freedman E."/>
            <person name="Gellesch M."/>
            <person name="Goldberg J."/>
            <person name="Griggs A."/>
            <person name="Gujja S."/>
            <person name="Heiman D."/>
            <person name="Hepburn T."/>
            <person name="Howarth C."/>
            <person name="Jen D."/>
            <person name="Larson L."/>
            <person name="Lewis B."/>
            <person name="Mehta T."/>
            <person name="Park D."/>
            <person name="Pearson M."/>
            <person name="Roberts A."/>
            <person name="Saif S."/>
            <person name="Shenoy N."/>
            <person name="Sisk P."/>
            <person name="Stolte C."/>
            <person name="Sykes S."/>
            <person name="Thomson T."/>
            <person name="Walk T."/>
            <person name="White J."/>
            <person name="Yandava C."/>
            <person name="Burger G."/>
            <person name="Gray M.W."/>
            <person name="Holland P.W.H."/>
            <person name="King N."/>
            <person name="Lang F.B.F."/>
            <person name="Roger A.J."/>
            <person name="Ruiz-Trillo I."/>
            <person name="Lander E."/>
            <person name="Nusbaum C."/>
        </authorList>
    </citation>
    <scope>NUCLEOTIDE SEQUENCE [LARGE SCALE GENOMIC DNA]</scope>
    <source>
        <strain evidence="1 2">DAOM BR117</strain>
    </source>
</reference>
<dbReference type="PANTHER" id="PTHR34213:SF2">
    <property type="entry name" value="NUCLEAR TRANSPORT FACTOR 2 (NTF2) FAMILY PROTEIN"/>
    <property type="match status" value="1"/>
</dbReference>
<evidence type="ECO:0000313" key="1">
    <source>
        <dbReference type="EMBL" id="KND05027.1"/>
    </source>
</evidence>
<dbReference type="OrthoDB" id="2400485at2759"/>
<dbReference type="VEuPathDB" id="FungiDB:SPPG_00706"/>
<dbReference type="GeneID" id="27684418"/>
<organism evidence="1 2">
    <name type="scientific">Spizellomyces punctatus (strain DAOM BR117)</name>
    <dbReference type="NCBI Taxonomy" id="645134"/>
    <lineage>
        <taxon>Eukaryota</taxon>
        <taxon>Fungi</taxon>
        <taxon>Fungi incertae sedis</taxon>
        <taxon>Chytridiomycota</taxon>
        <taxon>Chytridiomycota incertae sedis</taxon>
        <taxon>Chytridiomycetes</taxon>
        <taxon>Spizellomycetales</taxon>
        <taxon>Spizellomycetaceae</taxon>
        <taxon>Spizellomyces</taxon>
    </lineage>
</organism>
<keyword evidence="2" id="KW-1185">Reference proteome</keyword>
<dbReference type="InParanoid" id="A0A0L0HVB5"/>
<accession>A0A0L0HVB5</accession>
<dbReference type="RefSeq" id="XP_016613066.1">
    <property type="nucleotide sequence ID" value="XM_016749036.1"/>
</dbReference>
<sequence length="212" mass="23377">MPASTSSDTISPSTLPFRLTDVLDEVFSLYAAPNSATQKNVFKKRYHPDAIFEDPIFRVYTSRDREAQFASLPSIFPRIEISRAHNAGDIKIYNVTAQDARQDGLPQSLTQSPLVRIEIPNTQKYYLPKLLNYVPLSPTKVDIECVTRLTVQRDSGRVVKHQDVWKQTGEHLLGALPLVGGPSAAVYALLKGPIGKGSSLGLRGMDSIGLLK</sequence>
<dbReference type="PANTHER" id="PTHR34213">
    <property type="entry name" value="NUCLEAR TRANSPORT FACTOR 2 (NTF2) FAMILY PROTEIN"/>
    <property type="match status" value="1"/>
</dbReference>